<dbReference type="Proteomes" id="UP001066276">
    <property type="component" value="Chromosome 11"/>
</dbReference>
<evidence type="ECO:0000313" key="3">
    <source>
        <dbReference type="Proteomes" id="UP001066276"/>
    </source>
</evidence>
<accession>A0AAV7LEQ7</accession>
<name>A0AAV7LEQ7_PLEWA</name>
<evidence type="ECO:0000313" key="2">
    <source>
        <dbReference type="EMBL" id="KAJ1088964.1"/>
    </source>
</evidence>
<dbReference type="EMBL" id="JANPWB010000015">
    <property type="protein sequence ID" value="KAJ1088964.1"/>
    <property type="molecule type" value="Genomic_DNA"/>
</dbReference>
<feature type="compositionally biased region" description="Polar residues" evidence="1">
    <location>
        <begin position="14"/>
        <end position="29"/>
    </location>
</feature>
<keyword evidence="3" id="KW-1185">Reference proteome</keyword>
<feature type="compositionally biased region" description="Polar residues" evidence="1">
    <location>
        <begin position="47"/>
        <end position="64"/>
    </location>
</feature>
<reference evidence="2" key="1">
    <citation type="journal article" date="2022" name="bioRxiv">
        <title>Sequencing and chromosome-scale assembly of the giantPleurodeles waltlgenome.</title>
        <authorList>
            <person name="Brown T."/>
            <person name="Elewa A."/>
            <person name="Iarovenko S."/>
            <person name="Subramanian E."/>
            <person name="Araus A.J."/>
            <person name="Petzold A."/>
            <person name="Susuki M."/>
            <person name="Suzuki K.-i.T."/>
            <person name="Hayashi T."/>
            <person name="Toyoda A."/>
            <person name="Oliveira C."/>
            <person name="Osipova E."/>
            <person name="Leigh N.D."/>
            <person name="Simon A."/>
            <person name="Yun M.H."/>
        </authorList>
    </citation>
    <scope>NUCLEOTIDE SEQUENCE</scope>
    <source>
        <strain evidence="2">20211129_DDA</strain>
        <tissue evidence="2">Liver</tissue>
    </source>
</reference>
<proteinExistence type="predicted"/>
<protein>
    <submittedName>
        <fullName evidence="2">Uncharacterized protein</fullName>
    </submittedName>
</protein>
<dbReference type="AlphaFoldDB" id="A0AAV7LEQ7"/>
<feature type="region of interest" description="Disordered" evidence="1">
    <location>
        <begin position="1"/>
        <end position="73"/>
    </location>
</feature>
<evidence type="ECO:0000256" key="1">
    <source>
        <dbReference type="SAM" id="MobiDB-lite"/>
    </source>
</evidence>
<sequence>MWTSEQLPPFPMASDQSTNQSVIPSSSEAALSRPDQAVQAHRAGGPNQAQTDSRLQRAAQSSKSDGGEALSAKDWLRPPHLTSRLACLAWRGLYPGDYCLHLCSLLAASWLLLLSLAPPGLGGANDSARMLRRSKYVSKWSDALLPVDFLSCQ</sequence>
<comment type="caution">
    <text evidence="2">The sequence shown here is derived from an EMBL/GenBank/DDBJ whole genome shotgun (WGS) entry which is preliminary data.</text>
</comment>
<organism evidence="2 3">
    <name type="scientific">Pleurodeles waltl</name>
    <name type="common">Iberian ribbed newt</name>
    <dbReference type="NCBI Taxonomy" id="8319"/>
    <lineage>
        <taxon>Eukaryota</taxon>
        <taxon>Metazoa</taxon>
        <taxon>Chordata</taxon>
        <taxon>Craniata</taxon>
        <taxon>Vertebrata</taxon>
        <taxon>Euteleostomi</taxon>
        <taxon>Amphibia</taxon>
        <taxon>Batrachia</taxon>
        <taxon>Caudata</taxon>
        <taxon>Salamandroidea</taxon>
        <taxon>Salamandridae</taxon>
        <taxon>Pleurodelinae</taxon>
        <taxon>Pleurodeles</taxon>
    </lineage>
</organism>
<gene>
    <name evidence="2" type="ORF">NDU88_002118</name>
</gene>